<dbReference type="Pfam" id="PF03976">
    <property type="entry name" value="PPK2"/>
    <property type="match status" value="1"/>
</dbReference>
<gene>
    <name evidence="3" type="ORF">N5P18_15850</name>
</gene>
<dbReference type="Gene3D" id="3.40.50.300">
    <property type="entry name" value="P-loop containing nucleotide triphosphate hydrolases"/>
    <property type="match status" value="1"/>
</dbReference>
<dbReference type="InterPro" id="IPR022300">
    <property type="entry name" value="PPK2-rel_1"/>
</dbReference>
<dbReference type="Proteomes" id="UP001381003">
    <property type="component" value="Chromosome"/>
</dbReference>
<dbReference type="GO" id="GO:0016301">
    <property type="term" value="F:kinase activity"/>
    <property type="evidence" value="ECO:0007669"/>
    <property type="project" value="UniProtKB-KW"/>
</dbReference>
<feature type="compositionally biased region" description="Low complexity" evidence="1">
    <location>
        <begin position="1"/>
        <end position="16"/>
    </location>
</feature>
<evidence type="ECO:0000313" key="3">
    <source>
        <dbReference type="EMBL" id="WWF05109.1"/>
    </source>
</evidence>
<proteinExistence type="predicted"/>
<dbReference type="RefSeq" id="WP_068324573.1">
    <property type="nucleotide sequence ID" value="NZ_CP104874.1"/>
</dbReference>
<evidence type="ECO:0000259" key="2">
    <source>
        <dbReference type="Pfam" id="PF03976"/>
    </source>
</evidence>
<dbReference type="PANTHER" id="PTHR34383:SF3">
    <property type="entry name" value="POLYPHOSPHATE:AMP PHOSPHOTRANSFERASE"/>
    <property type="match status" value="1"/>
</dbReference>
<keyword evidence="4" id="KW-1185">Reference proteome</keyword>
<protein>
    <submittedName>
        <fullName evidence="3">Polyphosphate kinase 2 family protein</fullName>
    </submittedName>
</protein>
<dbReference type="EMBL" id="CP104874">
    <property type="protein sequence ID" value="WWF05109.1"/>
    <property type="molecule type" value="Genomic_DNA"/>
</dbReference>
<organism evidence="3 4">
    <name type="scientific">Janibacter terrae</name>
    <dbReference type="NCBI Taxonomy" id="103817"/>
    <lineage>
        <taxon>Bacteria</taxon>
        <taxon>Bacillati</taxon>
        <taxon>Actinomycetota</taxon>
        <taxon>Actinomycetes</taxon>
        <taxon>Micrococcales</taxon>
        <taxon>Intrasporangiaceae</taxon>
        <taxon>Janibacter</taxon>
    </lineage>
</organism>
<evidence type="ECO:0000256" key="1">
    <source>
        <dbReference type="SAM" id="MobiDB-lite"/>
    </source>
</evidence>
<accession>A0ABZ2FEA7</accession>
<dbReference type="InterPro" id="IPR022488">
    <property type="entry name" value="PPK2-related"/>
</dbReference>
<dbReference type="PANTHER" id="PTHR34383">
    <property type="entry name" value="POLYPHOSPHATE:AMP PHOSPHOTRANSFERASE-RELATED"/>
    <property type="match status" value="1"/>
</dbReference>
<dbReference type="SUPFAM" id="SSF52540">
    <property type="entry name" value="P-loop containing nucleoside triphosphate hydrolases"/>
    <property type="match status" value="1"/>
</dbReference>
<keyword evidence="3" id="KW-0808">Transferase</keyword>
<sequence>MAKKTSATKSGSSTESPDTPFGDALRAGEGTDLGAIDPRSTPGFDGDKAAGQEALADLSDEVSHLQERFYAEAKGGGQRSVLLVVQGMDTAGKGGIMRHVVGAVDPQGVQIHVFKQPTAEEKKHPFLWRIRNALPEPGVIGVFDRSHYEDVLIVRVHDLVPRAQWSRRYGQINTFEKAVADKGTTIIKVMLHISKDEQKARLTERLERPDKHWKFNPGDIDERGHWAEYQEAYQAVIDRTSTDVAPWYVVPADRKWYARLAVMNLLKEHLTDLDPQWPEADFDVLAEQARLRKS</sequence>
<feature type="domain" description="Polyphosphate kinase-2-related" evidence="2">
    <location>
        <begin position="47"/>
        <end position="273"/>
    </location>
</feature>
<evidence type="ECO:0000313" key="4">
    <source>
        <dbReference type="Proteomes" id="UP001381003"/>
    </source>
</evidence>
<dbReference type="NCBIfam" id="TIGR03709">
    <property type="entry name" value="PPK2_rel_1"/>
    <property type="match status" value="1"/>
</dbReference>
<dbReference type="InterPro" id="IPR027417">
    <property type="entry name" value="P-loop_NTPase"/>
</dbReference>
<keyword evidence="3" id="KW-0418">Kinase</keyword>
<feature type="region of interest" description="Disordered" evidence="1">
    <location>
        <begin position="1"/>
        <end position="49"/>
    </location>
</feature>
<reference evidence="3 4" key="1">
    <citation type="submission" date="2022-09" db="EMBL/GenBank/DDBJ databases">
        <title>Complete genome sequence of Janibacter terrae strain COS04-44, PCL-degrading bacteria isolated from oil spilled coast.</title>
        <authorList>
            <person name="Park H."/>
            <person name="Kim J.Y."/>
            <person name="An S.H."/>
            <person name="Lee C.M."/>
            <person name="Weon H.-Y."/>
        </authorList>
    </citation>
    <scope>NUCLEOTIDE SEQUENCE [LARGE SCALE GENOMIC DNA]</scope>
    <source>
        <strain evidence="3 4">COS04-44</strain>
    </source>
</reference>
<name>A0ABZ2FEA7_9MICO</name>